<dbReference type="InterPro" id="IPR043502">
    <property type="entry name" value="DNA/RNA_pol_sf"/>
</dbReference>
<sequence length="258" mass="29793">MRRWVKTGTEITVKQTAKLIGKLNYLRLQFYEASLFLNTMDHLKAQAAKLRRWDTTMIMNKSAIPDKNWLIAKLKANIPAQLIQLQPQLTMTTDAAPSGWGSTLEKELEMKAIAHGTWIKRQAQLSIYNREIKAIIQDLRSFAKTLKNLRVQSLAIRSDNSIAVFDIRKLRTSISLIKKIKQIHQTIEKLGIQIQITHLPGVRNEIADALSRLSKAGDYKLKEKIFRQTYLQMNLNPIIDLFSQHFNNLLPRFMSTIR</sequence>
<name>A0A5J4UV04_9EUKA</name>
<dbReference type="CDD" id="cd09275">
    <property type="entry name" value="RNase_HI_RT_DIRS1"/>
    <property type="match status" value="1"/>
</dbReference>
<organism evidence="1 2">
    <name type="scientific">Streblomastix strix</name>
    <dbReference type="NCBI Taxonomy" id="222440"/>
    <lineage>
        <taxon>Eukaryota</taxon>
        <taxon>Metamonada</taxon>
        <taxon>Preaxostyla</taxon>
        <taxon>Oxymonadida</taxon>
        <taxon>Streblomastigidae</taxon>
        <taxon>Streblomastix</taxon>
    </lineage>
</organism>
<protein>
    <submittedName>
        <fullName evidence="1">Uncharacterized protein</fullName>
    </submittedName>
</protein>
<dbReference type="GO" id="GO:0003676">
    <property type="term" value="F:nucleic acid binding"/>
    <property type="evidence" value="ECO:0007669"/>
    <property type="project" value="InterPro"/>
</dbReference>
<proteinExistence type="predicted"/>
<dbReference type="Gene3D" id="3.30.420.10">
    <property type="entry name" value="Ribonuclease H-like superfamily/Ribonuclease H"/>
    <property type="match status" value="1"/>
</dbReference>
<gene>
    <name evidence="1" type="ORF">EZS28_030203</name>
</gene>
<dbReference type="OrthoDB" id="6140514at2759"/>
<evidence type="ECO:0000313" key="2">
    <source>
        <dbReference type="Proteomes" id="UP000324800"/>
    </source>
</evidence>
<dbReference type="SUPFAM" id="SSF56672">
    <property type="entry name" value="DNA/RNA polymerases"/>
    <property type="match status" value="1"/>
</dbReference>
<evidence type="ECO:0000313" key="1">
    <source>
        <dbReference type="EMBL" id="KAA6374269.1"/>
    </source>
</evidence>
<dbReference type="EMBL" id="SNRW01012103">
    <property type="protein sequence ID" value="KAA6374269.1"/>
    <property type="molecule type" value="Genomic_DNA"/>
</dbReference>
<dbReference type="AlphaFoldDB" id="A0A5J4UV04"/>
<dbReference type="Proteomes" id="UP000324800">
    <property type="component" value="Unassembled WGS sequence"/>
</dbReference>
<accession>A0A5J4UV04</accession>
<comment type="caution">
    <text evidence="1">The sequence shown here is derived from an EMBL/GenBank/DDBJ whole genome shotgun (WGS) entry which is preliminary data.</text>
</comment>
<dbReference type="PANTHER" id="PTHR33050">
    <property type="entry name" value="REVERSE TRANSCRIPTASE DOMAIN-CONTAINING PROTEIN"/>
    <property type="match status" value="1"/>
</dbReference>
<dbReference type="InterPro" id="IPR036397">
    <property type="entry name" value="RNaseH_sf"/>
</dbReference>
<dbReference type="InterPro" id="IPR052055">
    <property type="entry name" value="Hepadnavirus_pol/RT"/>
</dbReference>
<reference evidence="1 2" key="1">
    <citation type="submission" date="2019-03" db="EMBL/GenBank/DDBJ databases">
        <title>Single cell metagenomics reveals metabolic interactions within the superorganism composed of flagellate Streblomastix strix and complex community of Bacteroidetes bacteria on its surface.</title>
        <authorList>
            <person name="Treitli S.C."/>
            <person name="Kolisko M."/>
            <person name="Husnik F."/>
            <person name="Keeling P."/>
            <person name="Hampl V."/>
        </authorList>
    </citation>
    <scope>NUCLEOTIDE SEQUENCE [LARGE SCALE GENOMIC DNA]</scope>
    <source>
        <strain evidence="1">ST1C</strain>
    </source>
</reference>
<dbReference type="PANTHER" id="PTHR33050:SF7">
    <property type="entry name" value="RIBONUCLEASE H"/>
    <property type="match status" value="1"/>
</dbReference>